<comment type="caution">
    <text evidence="2">The sequence shown here is derived from an EMBL/GenBank/DDBJ whole genome shotgun (WGS) entry which is preliminary data.</text>
</comment>
<dbReference type="Pfam" id="PF04754">
    <property type="entry name" value="Transposase_31"/>
    <property type="match status" value="1"/>
</dbReference>
<dbReference type="EMBL" id="VUNN01000004">
    <property type="protein sequence ID" value="MSU05781.1"/>
    <property type="molecule type" value="Genomic_DNA"/>
</dbReference>
<protein>
    <submittedName>
        <fullName evidence="2">Rpn family recombination-promoting nuclease/putative transposase</fullName>
    </submittedName>
</protein>
<evidence type="ECO:0000259" key="1">
    <source>
        <dbReference type="Pfam" id="PF04754"/>
    </source>
</evidence>
<dbReference type="Proteomes" id="UP000460549">
    <property type="component" value="Unassembled WGS sequence"/>
</dbReference>
<sequence length="290" mass="33747">MAREEDRICKEYFDQPDRFSDLVNYTLYQGREVTKPSDFKELDPVRSEVFGPDNSYEVLIDNLKELSLKEDDRNIYIMIGLESQGYHDETMVVRAMKAKALLYTYQLREKVKPLKPVIIIVLNLTGDKWKSPVTLKSMFEKEYLDKFGYLIDDVSYVLLDVKEDSEIPKGLLKTDLELLLNCLKYSNNKKRLEEYMEQEEMFNSLEDLTFKILNKTSSLDTKFKSEGGKIKMWPAVKQMKEDSYNSGYNMGALMQTNKLVNIHLLSVEQAAMSLNLTVEEYLAAVKNLKK</sequence>
<dbReference type="RefSeq" id="WP_154424684.1">
    <property type="nucleotide sequence ID" value="NZ_VUNN01000004.1"/>
</dbReference>
<accession>A0A7X2TPT8</accession>
<feature type="domain" description="Transposase (putative) YhgA-like" evidence="1">
    <location>
        <begin position="6"/>
        <end position="198"/>
    </location>
</feature>
<proteinExistence type="predicted"/>
<gene>
    <name evidence="2" type="ORF">FYJ80_03180</name>
</gene>
<reference evidence="2 3" key="1">
    <citation type="submission" date="2019-08" db="EMBL/GenBank/DDBJ databases">
        <title>In-depth cultivation of the pig gut microbiome towards novel bacterial diversity and tailored functional studies.</title>
        <authorList>
            <person name="Wylensek D."/>
            <person name="Hitch T.C.A."/>
            <person name="Clavel T."/>
        </authorList>
    </citation>
    <scope>NUCLEOTIDE SEQUENCE [LARGE SCALE GENOMIC DNA]</scope>
    <source>
        <strain evidence="2 3">NM-380-WT-3C1</strain>
    </source>
</reference>
<keyword evidence="3" id="KW-1185">Reference proteome</keyword>
<name>A0A7X2TPT8_9SPIO</name>
<dbReference type="InterPro" id="IPR006842">
    <property type="entry name" value="Transposase_31"/>
</dbReference>
<evidence type="ECO:0000313" key="3">
    <source>
        <dbReference type="Proteomes" id="UP000460549"/>
    </source>
</evidence>
<organism evidence="2 3">
    <name type="scientific">Bullifex porci</name>
    <dbReference type="NCBI Taxonomy" id="2606638"/>
    <lineage>
        <taxon>Bacteria</taxon>
        <taxon>Pseudomonadati</taxon>
        <taxon>Spirochaetota</taxon>
        <taxon>Spirochaetia</taxon>
        <taxon>Spirochaetales</taxon>
        <taxon>Spirochaetaceae</taxon>
        <taxon>Bullifex</taxon>
    </lineage>
</organism>
<dbReference type="AlphaFoldDB" id="A0A7X2TPT8"/>
<evidence type="ECO:0000313" key="2">
    <source>
        <dbReference type="EMBL" id="MSU05781.1"/>
    </source>
</evidence>